<feature type="transmembrane region" description="Helical" evidence="9">
    <location>
        <begin position="46"/>
        <end position="67"/>
    </location>
</feature>
<evidence type="ECO:0000256" key="3">
    <source>
        <dbReference type="ARBA" id="ARBA00022448"/>
    </source>
</evidence>
<dbReference type="Pfam" id="PF01594">
    <property type="entry name" value="AI-2E_transport"/>
    <property type="match status" value="1"/>
</dbReference>
<reference evidence="11" key="1">
    <citation type="submission" date="2018-02" db="EMBL/GenBank/DDBJ databases">
        <authorList>
            <person name="Holder M.E."/>
            <person name="Ajami N.J."/>
            <person name="Petrosino J.F."/>
        </authorList>
    </citation>
    <scope>NUCLEOTIDE SEQUENCE [LARGE SCALE GENOMIC DNA]</scope>
    <source>
        <strain evidence="11">CCUG 47711</strain>
    </source>
</reference>
<keyword evidence="7 9" id="KW-0472">Membrane</keyword>
<evidence type="ECO:0000313" key="11">
    <source>
        <dbReference type="Proteomes" id="UP000237947"/>
    </source>
</evidence>
<evidence type="ECO:0000256" key="8">
    <source>
        <dbReference type="SAM" id="Coils"/>
    </source>
</evidence>
<dbReference type="InterPro" id="IPR002549">
    <property type="entry name" value="AI-2E-like"/>
</dbReference>
<accession>A0A2S0KNH1</accession>
<evidence type="ECO:0000256" key="1">
    <source>
        <dbReference type="ARBA" id="ARBA00004651"/>
    </source>
</evidence>
<dbReference type="Proteomes" id="UP000237947">
    <property type="component" value="Chromosome"/>
</dbReference>
<dbReference type="RefSeq" id="WP_106012503.1">
    <property type="nucleotide sequence ID" value="NZ_CP027226.1"/>
</dbReference>
<evidence type="ECO:0000256" key="2">
    <source>
        <dbReference type="ARBA" id="ARBA00009773"/>
    </source>
</evidence>
<feature type="transmembrane region" description="Helical" evidence="9">
    <location>
        <begin position="339"/>
        <end position="369"/>
    </location>
</feature>
<feature type="coiled-coil region" evidence="8">
    <location>
        <begin position="382"/>
        <end position="425"/>
    </location>
</feature>
<keyword evidence="6 9" id="KW-1133">Transmembrane helix</keyword>
<evidence type="ECO:0000313" key="10">
    <source>
        <dbReference type="EMBL" id="AVM42547.1"/>
    </source>
</evidence>
<keyword evidence="5 9" id="KW-0812">Transmembrane</keyword>
<dbReference type="PANTHER" id="PTHR21716">
    <property type="entry name" value="TRANSMEMBRANE PROTEIN"/>
    <property type="match status" value="1"/>
</dbReference>
<dbReference type="EMBL" id="CP027226">
    <property type="protein sequence ID" value="AVM42547.1"/>
    <property type="molecule type" value="Genomic_DNA"/>
</dbReference>
<evidence type="ECO:0000256" key="6">
    <source>
        <dbReference type="ARBA" id="ARBA00022989"/>
    </source>
</evidence>
<comment type="similarity">
    <text evidence="2">Belongs to the autoinducer-2 exporter (AI-2E) (TC 2.A.86) family.</text>
</comment>
<dbReference type="GO" id="GO:0005886">
    <property type="term" value="C:plasma membrane"/>
    <property type="evidence" value="ECO:0007669"/>
    <property type="project" value="UniProtKB-SubCell"/>
</dbReference>
<feature type="transmembrane region" description="Helical" evidence="9">
    <location>
        <begin position="182"/>
        <end position="205"/>
    </location>
</feature>
<proteinExistence type="inferred from homology"/>
<feature type="transmembrane region" description="Helical" evidence="9">
    <location>
        <begin position="20"/>
        <end position="40"/>
    </location>
</feature>
<dbReference type="AlphaFoldDB" id="A0A2S0KNH1"/>
<evidence type="ECO:0008006" key="12">
    <source>
        <dbReference type="Google" id="ProtNLM"/>
    </source>
</evidence>
<feature type="transmembrane region" description="Helical" evidence="9">
    <location>
        <begin position="249"/>
        <end position="268"/>
    </location>
</feature>
<feature type="transmembrane region" description="Helical" evidence="9">
    <location>
        <begin position="87"/>
        <end position="108"/>
    </location>
</feature>
<keyword evidence="8" id="KW-0175">Coiled coil</keyword>
<dbReference type="PANTHER" id="PTHR21716:SF53">
    <property type="entry name" value="PERMEASE PERM-RELATED"/>
    <property type="match status" value="1"/>
</dbReference>
<dbReference type="GO" id="GO:0055085">
    <property type="term" value="P:transmembrane transport"/>
    <property type="evidence" value="ECO:0007669"/>
    <property type="project" value="TreeGrafter"/>
</dbReference>
<evidence type="ECO:0000256" key="7">
    <source>
        <dbReference type="ARBA" id="ARBA00023136"/>
    </source>
</evidence>
<dbReference type="OrthoDB" id="9793390at2"/>
<keyword evidence="4" id="KW-1003">Cell membrane</keyword>
<keyword evidence="11" id="KW-1185">Reference proteome</keyword>
<protein>
    <recommendedName>
        <fullName evidence="12">AI-2E family transporter</fullName>
    </recommendedName>
</protein>
<evidence type="ECO:0000256" key="5">
    <source>
        <dbReference type="ARBA" id="ARBA00022692"/>
    </source>
</evidence>
<feature type="transmembrane region" description="Helical" evidence="9">
    <location>
        <begin position="308"/>
        <end position="327"/>
    </location>
</feature>
<name>A0A2S0KNH1_9FIRM</name>
<feature type="transmembrane region" description="Helical" evidence="9">
    <location>
        <begin position="274"/>
        <end position="301"/>
    </location>
</feature>
<gene>
    <name evidence="10" type="ORF">C5Q98_04640</name>
</gene>
<keyword evidence="3" id="KW-0813">Transport</keyword>
<dbReference type="KEGG" id="fsa:C5Q98_04640"/>
<evidence type="ECO:0000256" key="9">
    <source>
        <dbReference type="SAM" id="Phobius"/>
    </source>
</evidence>
<comment type="subcellular location">
    <subcellularLocation>
        <location evidence="1">Cell membrane</location>
        <topology evidence="1">Multi-pass membrane protein</topology>
    </subcellularLocation>
</comment>
<evidence type="ECO:0000256" key="4">
    <source>
        <dbReference type="ARBA" id="ARBA00022475"/>
    </source>
</evidence>
<organism evidence="10 11">
    <name type="scientific">Fastidiosipila sanguinis</name>
    <dbReference type="NCBI Taxonomy" id="236753"/>
    <lineage>
        <taxon>Bacteria</taxon>
        <taxon>Bacillati</taxon>
        <taxon>Bacillota</taxon>
        <taxon>Clostridia</taxon>
        <taxon>Eubacteriales</taxon>
        <taxon>Oscillospiraceae</taxon>
        <taxon>Fastidiosipila</taxon>
    </lineage>
</organism>
<sequence length="427" mass="48155">MNKSERKLRIKDQKGFITKVAIVFVAALCLLYFNNILMFLGKVLGIVFPFFIGIAIAYIWNLILKFLEKYLFPNSQKEIANKIRRPLSMTLSFLVIIGIVVGVMYVVIPQIYESTRIIVEAVPMFAENTKAWFLRSTEGAEWANSLRNNIENLTIDWNQVGSEVVNFLKNGLGGFLGSTLGFLGNIAGFFITFFTAIIFAIYLLIGKEKLAAQTRKITNVYWSKNFSNKFYHVMDVLDDTFSSYIKGQCLSALSLSALITISMLIFRIPYAFTIGVVTMITAFIPIVGAFLGGAVGFFMIAAVNFEQAIIFLIIIVVCQQIEGNIIYPQIVGDSIGLPGIWTFVAVVFGGSLFGTMGMILAVPIFATFYKLFKERTDRLLAIQAKKEELKEFKKEKKKAINREEARSSKKQLKQEKIIKQKLQKKKL</sequence>